<comment type="caution">
    <text evidence="2">The sequence shown here is derived from an EMBL/GenBank/DDBJ whole genome shotgun (WGS) entry which is preliminary data.</text>
</comment>
<evidence type="ECO:0000256" key="1">
    <source>
        <dbReference type="SAM" id="SignalP"/>
    </source>
</evidence>
<reference evidence="3" key="1">
    <citation type="journal article" date="2019" name="Int. J. Syst. Evol. Microbiol.">
        <title>The Global Catalogue of Microorganisms (GCM) 10K type strain sequencing project: providing services to taxonomists for standard genome sequencing and annotation.</title>
        <authorList>
            <consortium name="The Broad Institute Genomics Platform"/>
            <consortium name="The Broad Institute Genome Sequencing Center for Infectious Disease"/>
            <person name="Wu L."/>
            <person name="Ma J."/>
        </authorList>
    </citation>
    <scope>NUCLEOTIDE SEQUENCE [LARGE SCALE GENOMIC DNA]</scope>
    <source>
        <strain evidence="3">JCM 18015</strain>
    </source>
</reference>
<evidence type="ECO:0000313" key="2">
    <source>
        <dbReference type="EMBL" id="GAA5079465.1"/>
    </source>
</evidence>
<sequence>MSRLFPRRHRAQPILAVALAGAILSAPAQAHDWWPMTPPHDLERPHFAWPDHPHMPPAWRTPDPAPRWEGWPGWSHRRPSFPAWPFALVPPGMAHRFEYQFDPAPRADRPWTSPGLEPLGRLSALCDAVGADCSAFPFGAAPHLGWPRH</sequence>
<feature type="signal peptide" evidence="1">
    <location>
        <begin position="1"/>
        <end position="30"/>
    </location>
</feature>
<keyword evidence="3" id="KW-1185">Reference proteome</keyword>
<gene>
    <name evidence="2" type="ORF">GCM10023209_31760</name>
</gene>
<feature type="chain" id="PRO_5046303064" evidence="1">
    <location>
        <begin position="31"/>
        <end position="149"/>
    </location>
</feature>
<name>A0ABP9LMD5_9RHOB</name>
<evidence type="ECO:0000313" key="3">
    <source>
        <dbReference type="Proteomes" id="UP001499910"/>
    </source>
</evidence>
<dbReference type="EMBL" id="BAABHW010000005">
    <property type="protein sequence ID" value="GAA5079465.1"/>
    <property type="molecule type" value="Genomic_DNA"/>
</dbReference>
<accession>A0ABP9LMD5</accession>
<protein>
    <submittedName>
        <fullName evidence="2">Uncharacterized protein</fullName>
    </submittedName>
</protein>
<dbReference type="Proteomes" id="UP001499910">
    <property type="component" value="Unassembled WGS sequence"/>
</dbReference>
<dbReference type="RefSeq" id="WP_259552282.1">
    <property type="nucleotide sequence ID" value="NZ_BAABHW010000005.1"/>
</dbReference>
<organism evidence="2 3">
    <name type="scientific">[Roseibacterium] beibuensis</name>
    <dbReference type="NCBI Taxonomy" id="1193142"/>
    <lineage>
        <taxon>Bacteria</taxon>
        <taxon>Pseudomonadati</taxon>
        <taxon>Pseudomonadota</taxon>
        <taxon>Alphaproteobacteria</taxon>
        <taxon>Rhodobacterales</taxon>
        <taxon>Roseobacteraceae</taxon>
        <taxon>Roseicyclus</taxon>
    </lineage>
</organism>
<keyword evidence="1" id="KW-0732">Signal</keyword>
<proteinExistence type="predicted"/>